<gene>
    <name evidence="4" type="ORF">M431DRAFT_98646</name>
</gene>
<dbReference type="Gene3D" id="3.40.640.10">
    <property type="entry name" value="Type I PLP-dependent aspartate aminotransferase-like (Major domain)"/>
    <property type="match status" value="1"/>
</dbReference>
<evidence type="ECO:0000313" key="4">
    <source>
        <dbReference type="EMBL" id="PTB48937.1"/>
    </source>
</evidence>
<dbReference type="PANTHER" id="PTHR43510">
    <property type="entry name" value="AMINOTRANSFERASE FUNCTION, HYPOTHETICAL (EUROFUNG)"/>
    <property type="match status" value="1"/>
</dbReference>
<dbReference type="CDD" id="cd00609">
    <property type="entry name" value="AAT_like"/>
    <property type="match status" value="1"/>
</dbReference>
<dbReference type="InterPro" id="IPR015421">
    <property type="entry name" value="PyrdxlP-dep_Trfase_major"/>
</dbReference>
<dbReference type="AlphaFoldDB" id="A0A2T3ZVV2"/>
<evidence type="ECO:0000259" key="3">
    <source>
        <dbReference type="Pfam" id="PF00155"/>
    </source>
</evidence>
<protein>
    <recommendedName>
        <fullName evidence="3">Aminotransferase class I/classII large domain-containing protein</fullName>
    </recommendedName>
</protein>
<dbReference type="InterPro" id="IPR015422">
    <property type="entry name" value="PyrdxlP-dep_Trfase_small"/>
</dbReference>
<dbReference type="Pfam" id="PF00155">
    <property type="entry name" value="Aminotran_1_2"/>
    <property type="match status" value="1"/>
</dbReference>
<name>A0A2T3ZVV2_TRIHA</name>
<evidence type="ECO:0000256" key="2">
    <source>
        <dbReference type="ARBA" id="ARBA00022898"/>
    </source>
</evidence>
<dbReference type="InterPro" id="IPR015424">
    <property type="entry name" value="PyrdxlP-dep_Trfase"/>
</dbReference>
<dbReference type="SUPFAM" id="SSF53383">
    <property type="entry name" value="PLP-dependent transferases"/>
    <property type="match status" value="1"/>
</dbReference>
<keyword evidence="2" id="KW-0663">Pyridoxal phosphate</keyword>
<keyword evidence="5" id="KW-1185">Reference proteome</keyword>
<dbReference type="STRING" id="983964.A0A2T3ZVV2"/>
<dbReference type="Proteomes" id="UP000241690">
    <property type="component" value="Unassembled WGS sequence"/>
</dbReference>
<dbReference type="InterPro" id="IPR004838">
    <property type="entry name" value="NHTrfase_class1_PyrdxlP-BS"/>
</dbReference>
<dbReference type="RefSeq" id="XP_024768614.1">
    <property type="nucleotide sequence ID" value="XM_024925069.1"/>
</dbReference>
<dbReference type="PROSITE" id="PS00105">
    <property type="entry name" value="AA_TRANSFER_CLASS_1"/>
    <property type="match status" value="1"/>
</dbReference>
<sequence length="376" mass="41334">MNYQRMAIEKEAPEEVGSEIRYNLSESAISDQTLDSLGINIPSSTIFTYTEHKGSHKIRSLIANAAKGGLTDDDILVTAGASMLLFIIHSAMLNPKDHITVARPNYAANLEIPRSIGCEITFIDLDFESQYQLDINRVAAAIRPGATKLISVCSPNNPTGTVLSSSEIQSLASLARANECYLLVDETYADLNYAFTSTDSGFVIGSAAKLGDHVISVCSMSKTYGVPGIRIGWLVTTNKVLQETFLAAKELISISGSVVDELIAEQILSRRTELLSKTIADMTSRREHVASWVDQESEFVDWVEPEAGVMCFIKVKKEPVGGLAAFYQRLLEDHGVYVGRGTWFEQDDNFFRLGYGWPTWEELDTGLKAISKALRG</sequence>
<dbReference type="GeneID" id="36633652"/>
<evidence type="ECO:0000256" key="1">
    <source>
        <dbReference type="ARBA" id="ARBA00007441"/>
    </source>
</evidence>
<dbReference type="PANTHER" id="PTHR43510:SF1">
    <property type="entry name" value="AMINOTRANSFERASE FUNCTION, HYPOTHETICAL (EUROFUNG)"/>
    <property type="match status" value="1"/>
</dbReference>
<dbReference type="Gene3D" id="3.90.1150.10">
    <property type="entry name" value="Aspartate Aminotransferase, domain 1"/>
    <property type="match status" value="1"/>
</dbReference>
<organism evidence="4 5">
    <name type="scientific">Trichoderma harzianum CBS 226.95</name>
    <dbReference type="NCBI Taxonomy" id="983964"/>
    <lineage>
        <taxon>Eukaryota</taxon>
        <taxon>Fungi</taxon>
        <taxon>Dikarya</taxon>
        <taxon>Ascomycota</taxon>
        <taxon>Pezizomycotina</taxon>
        <taxon>Sordariomycetes</taxon>
        <taxon>Hypocreomycetidae</taxon>
        <taxon>Hypocreales</taxon>
        <taxon>Hypocreaceae</taxon>
        <taxon>Trichoderma</taxon>
    </lineage>
</organism>
<dbReference type="GO" id="GO:0003824">
    <property type="term" value="F:catalytic activity"/>
    <property type="evidence" value="ECO:0007669"/>
    <property type="project" value="InterPro"/>
</dbReference>
<dbReference type="GO" id="GO:0030170">
    <property type="term" value="F:pyridoxal phosphate binding"/>
    <property type="evidence" value="ECO:0007669"/>
    <property type="project" value="InterPro"/>
</dbReference>
<dbReference type="InterPro" id="IPR004839">
    <property type="entry name" value="Aminotransferase_I/II_large"/>
</dbReference>
<accession>A0A2T3ZVV2</accession>
<proteinExistence type="inferred from homology"/>
<dbReference type="EMBL" id="KZ679695">
    <property type="protein sequence ID" value="PTB48937.1"/>
    <property type="molecule type" value="Genomic_DNA"/>
</dbReference>
<feature type="domain" description="Aminotransferase class I/classII large" evidence="3">
    <location>
        <begin position="44"/>
        <end position="370"/>
    </location>
</feature>
<reference evidence="4 5" key="1">
    <citation type="submission" date="2016-07" db="EMBL/GenBank/DDBJ databases">
        <title>Multiple horizontal gene transfer events from other fungi enriched the ability of initially mycotrophic Trichoderma (Ascomycota) to feed on dead plant biomass.</title>
        <authorList>
            <consortium name="DOE Joint Genome Institute"/>
            <person name="Aerts A."/>
            <person name="Atanasova L."/>
            <person name="Chenthamara K."/>
            <person name="Zhang J."/>
            <person name="Grujic M."/>
            <person name="Henrissat B."/>
            <person name="Kuo A."/>
            <person name="Salamov A."/>
            <person name="Lipzen A."/>
            <person name="Labutti K."/>
            <person name="Barry K."/>
            <person name="Miao Y."/>
            <person name="Rahimi M.J."/>
            <person name="Shen Q."/>
            <person name="Grigoriev I.V."/>
            <person name="Kubicek C.P."/>
            <person name="Druzhinina I.S."/>
        </authorList>
    </citation>
    <scope>NUCLEOTIDE SEQUENCE [LARGE SCALE GENOMIC DNA]</scope>
    <source>
        <strain evidence="4 5">CBS 226.95</strain>
    </source>
</reference>
<comment type="similarity">
    <text evidence="1">Belongs to the class-I pyridoxal-phosphate-dependent aminotransferase family.</text>
</comment>
<evidence type="ECO:0000313" key="5">
    <source>
        <dbReference type="Proteomes" id="UP000241690"/>
    </source>
</evidence>